<sequence length="118" mass="13001">MSTPSPLKSAKHIGDFVTGAQYDQSGLTSSLHEYLHGVGHEPFHEHARTAGLEQEVKSWSTSDSTEITTEDTVRALLPKSAIDHFAHETGLTENAVVTTLQEVLPKAVRRMAKRHEEV</sequence>
<evidence type="ECO:0008006" key="3">
    <source>
        <dbReference type="Google" id="ProtNLM"/>
    </source>
</evidence>
<name>A0A850PC38_9PROT</name>
<dbReference type="RefSeq" id="WP_176614400.1">
    <property type="nucleotide sequence ID" value="NZ_JABXXR010000138.1"/>
</dbReference>
<dbReference type="Gene3D" id="1.10.10.690">
    <property type="entry name" value="YidB-like"/>
    <property type="match status" value="1"/>
</dbReference>
<evidence type="ECO:0000313" key="1">
    <source>
        <dbReference type="EMBL" id="NVN41508.1"/>
    </source>
</evidence>
<dbReference type="EMBL" id="JABXXR010000138">
    <property type="protein sequence ID" value="NVN41508.1"/>
    <property type="molecule type" value="Genomic_DNA"/>
</dbReference>
<evidence type="ECO:0000313" key="2">
    <source>
        <dbReference type="Proteomes" id="UP000585665"/>
    </source>
</evidence>
<dbReference type="InterPro" id="IPR027405">
    <property type="entry name" value="YidB-like"/>
</dbReference>
<dbReference type="AlphaFoldDB" id="A0A850PC38"/>
<dbReference type="SUPFAM" id="SSF140804">
    <property type="entry name" value="YidB-like"/>
    <property type="match status" value="1"/>
</dbReference>
<comment type="caution">
    <text evidence="1">The sequence shown here is derived from an EMBL/GenBank/DDBJ whole genome shotgun (WGS) entry which is preliminary data.</text>
</comment>
<organism evidence="1 2">
    <name type="scientific">Ameyamaea chiangmaiensis</name>
    <dbReference type="NCBI Taxonomy" id="442969"/>
    <lineage>
        <taxon>Bacteria</taxon>
        <taxon>Pseudomonadati</taxon>
        <taxon>Pseudomonadota</taxon>
        <taxon>Alphaproteobacteria</taxon>
        <taxon>Acetobacterales</taxon>
        <taxon>Acetobacteraceae</taxon>
        <taxon>Ameyamaea</taxon>
    </lineage>
</organism>
<protein>
    <recommendedName>
        <fullName evidence="3">DUF937 domain-containing protein</fullName>
    </recommendedName>
</protein>
<proteinExistence type="predicted"/>
<keyword evidence="2" id="KW-1185">Reference proteome</keyword>
<dbReference type="Proteomes" id="UP000585665">
    <property type="component" value="Unassembled WGS sequence"/>
</dbReference>
<gene>
    <name evidence="1" type="ORF">HUK82_13175</name>
</gene>
<accession>A0A850PC38</accession>
<reference evidence="1 2" key="1">
    <citation type="submission" date="2020-06" db="EMBL/GenBank/DDBJ databases">
        <title>Description of novel acetic acid bacteria.</title>
        <authorList>
            <person name="Sombolestani A."/>
        </authorList>
    </citation>
    <scope>NUCLEOTIDE SEQUENCE [LARGE SCALE GENOMIC DNA]</scope>
    <source>
        <strain evidence="1 2">LMG 27010</strain>
    </source>
</reference>